<gene>
    <name evidence="2" type="ORF">O181_074467</name>
</gene>
<accession>A0A9Q3FD36</accession>
<feature type="compositionally biased region" description="Polar residues" evidence="1">
    <location>
        <begin position="113"/>
        <end position="122"/>
    </location>
</feature>
<name>A0A9Q3FD36_9BASI</name>
<proteinExistence type="predicted"/>
<evidence type="ECO:0000313" key="2">
    <source>
        <dbReference type="EMBL" id="MBW0534752.1"/>
    </source>
</evidence>
<feature type="region of interest" description="Disordered" evidence="1">
    <location>
        <begin position="101"/>
        <end position="145"/>
    </location>
</feature>
<keyword evidence="3" id="KW-1185">Reference proteome</keyword>
<dbReference type="AlphaFoldDB" id="A0A9Q3FD36"/>
<sequence length="196" mass="21628">KTLLQHICRCSNLSVLLKSPSVPCEIKQLFESQPPALFNHHKYNKPSRHDQENYDCLVEYLQNFHATREIVDWISLDTTVQSTSHPASMIVSPWSHTYAPTPATAQAPAHENATATEPSPTTAKEPAHAHVTAQAPTHTQPHLPPPLPQGVPHVSPANGQCHLKLGPHMLCLCVHVSHPCTRFIVQWAPTMSPTHA</sequence>
<evidence type="ECO:0000313" key="3">
    <source>
        <dbReference type="Proteomes" id="UP000765509"/>
    </source>
</evidence>
<dbReference type="Proteomes" id="UP000765509">
    <property type="component" value="Unassembled WGS sequence"/>
</dbReference>
<dbReference type="OrthoDB" id="2518469at2759"/>
<evidence type="ECO:0000256" key="1">
    <source>
        <dbReference type="SAM" id="MobiDB-lite"/>
    </source>
</evidence>
<protein>
    <submittedName>
        <fullName evidence="2">Uncharacterized protein</fullName>
    </submittedName>
</protein>
<feature type="non-terminal residue" evidence="2">
    <location>
        <position position="1"/>
    </location>
</feature>
<comment type="caution">
    <text evidence="2">The sequence shown here is derived from an EMBL/GenBank/DDBJ whole genome shotgun (WGS) entry which is preliminary data.</text>
</comment>
<dbReference type="EMBL" id="AVOT02039653">
    <property type="protein sequence ID" value="MBW0534752.1"/>
    <property type="molecule type" value="Genomic_DNA"/>
</dbReference>
<reference evidence="2" key="1">
    <citation type="submission" date="2021-03" db="EMBL/GenBank/DDBJ databases">
        <title>Draft genome sequence of rust myrtle Austropuccinia psidii MF-1, a brazilian biotype.</title>
        <authorList>
            <person name="Quecine M.C."/>
            <person name="Pachon D.M.R."/>
            <person name="Bonatelli M.L."/>
            <person name="Correr F.H."/>
            <person name="Franceschini L.M."/>
            <person name="Leite T.F."/>
            <person name="Margarido G.R.A."/>
            <person name="Almeida C.A."/>
            <person name="Ferrarezi J.A."/>
            <person name="Labate C.A."/>
        </authorList>
    </citation>
    <scope>NUCLEOTIDE SEQUENCE</scope>
    <source>
        <strain evidence="2">MF-1</strain>
    </source>
</reference>
<organism evidence="2 3">
    <name type="scientific">Austropuccinia psidii MF-1</name>
    <dbReference type="NCBI Taxonomy" id="1389203"/>
    <lineage>
        <taxon>Eukaryota</taxon>
        <taxon>Fungi</taxon>
        <taxon>Dikarya</taxon>
        <taxon>Basidiomycota</taxon>
        <taxon>Pucciniomycotina</taxon>
        <taxon>Pucciniomycetes</taxon>
        <taxon>Pucciniales</taxon>
        <taxon>Sphaerophragmiaceae</taxon>
        <taxon>Austropuccinia</taxon>
    </lineage>
</organism>